<dbReference type="GO" id="GO:0032196">
    <property type="term" value="P:transposition"/>
    <property type="evidence" value="ECO:0007669"/>
    <property type="project" value="TreeGrafter"/>
</dbReference>
<evidence type="ECO:0000259" key="2">
    <source>
        <dbReference type="PROSITE" id="PS50994"/>
    </source>
</evidence>
<dbReference type="GO" id="GO:0003676">
    <property type="term" value="F:nucleic acid binding"/>
    <property type="evidence" value="ECO:0007669"/>
    <property type="project" value="InterPro"/>
</dbReference>
<dbReference type="GO" id="GO:0004803">
    <property type="term" value="F:transposase activity"/>
    <property type="evidence" value="ECO:0007669"/>
    <property type="project" value="TreeGrafter"/>
</dbReference>
<feature type="domain" description="Integrase catalytic" evidence="2">
    <location>
        <begin position="262"/>
        <end position="426"/>
    </location>
</feature>
<dbReference type="InterPro" id="IPR012337">
    <property type="entry name" value="RNaseH-like_sf"/>
</dbReference>
<dbReference type="PROSITE" id="PS50994">
    <property type="entry name" value="INTEGRASE"/>
    <property type="match status" value="1"/>
</dbReference>
<dbReference type="Gene3D" id="3.30.420.10">
    <property type="entry name" value="Ribonuclease H-like superfamily/Ribonuclease H"/>
    <property type="match status" value="1"/>
</dbReference>
<evidence type="ECO:0000256" key="1">
    <source>
        <dbReference type="ARBA" id="ARBA00023172"/>
    </source>
</evidence>
<dbReference type="InterPro" id="IPR025246">
    <property type="entry name" value="IS30-like_HTH"/>
</dbReference>
<dbReference type="GO" id="GO:0006310">
    <property type="term" value="P:DNA recombination"/>
    <property type="evidence" value="ECO:0007669"/>
    <property type="project" value="UniProtKB-KW"/>
</dbReference>
<dbReference type="PANTHER" id="PTHR10948:SF23">
    <property type="entry name" value="TRANSPOSASE INSI FOR INSERTION SEQUENCE ELEMENT IS30A-RELATED"/>
    <property type="match status" value="1"/>
</dbReference>
<dbReference type="InterPro" id="IPR036397">
    <property type="entry name" value="RNaseH_sf"/>
</dbReference>
<reference evidence="3 4" key="1">
    <citation type="submission" date="2018-08" db="EMBL/GenBank/DDBJ databases">
        <title>A genome reference for cultivated species of the human gut microbiota.</title>
        <authorList>
            <person name="Zou Y."/>
            <person name="Xue W."/>
            <person name="Luo G."/>
        </authorList>
    </citation>
    <scope>NUCLEOTIDE SEQUENCE [LARGE SCALE GENOMIC DNA]</scope>
    <source>
        <strain evidence="3 4">TM07-19</strain>
    </source>
</reference>
<name>A0A3E4GPD7_9FIRM</name>
<proteinExistence type="predicted"/>
<dbReference type="Pfam" id="PF13936">
    <property type="entry name" value="HTH_38"/>
    <property type="match status" value="1"/>
</dbReference>
<dbReference type="GO" id="GO:0015074">
    <property type="term" value="P:DNA integration"/>
    <property type="evidence" value="ECO:0007669"/>
    <property type="project" value="InterPro"/>
</dbReference>
<dbReference type="EMBL" id="QSOV01000009">
    <property type="protein sequence ID" value="RGJ22917.1"/>
    <property type="molecule type" value="Genomic_DNA"/>
</dbReference>
<dbReference type="SUPFAM" id="SSF53098">
    <property type="entry name" value="Ribonuclease H-like"/>
    <property type="match status" value="1"/>
</dbReference>
<dbReference type="Proteomes" id="UP000260655">
    <property type="component" value="Unassembled WGS sequence"/>
</dbReference>
<evidence type="ECO:0000313" key="3">
    <source>
        <dbReference type="EMBL" id="RGJ22917.1"/>
    </source>
</evidence>
<dbReference type="InterPro" id="IPR053392">
    <property type="entry name" value="Transposase_IS30-like"/>
</dbReference>
<dbReference type="PANTHER" id="PTHR10948">
    <property type="entry name" value="TRANSPOSASE"/>
    <property type="match status" value="1"/>
</dbReference>
<dbReference type="GO" id="GO:0005829">
    <property type="term" value="C:cytosol"/>
    <property type="evidence" value="ECO:0007669"/>
    <property type="project" value="TreeGrafter"/>
</dbReference>
<dbReference type="InterPro" id="IPR051917">
    <property type="entry name" value="Transposase-Integrase"/>
</dbReference>
<comment type="caution">
    <text evidence="3">The sequence shown here is derived from an EMBL/GenBank/DDBJ whole genome shotgun (WGS) entry which is preliminary data.</text>
</comment>
<dbReference type="InterPro" id="IPR001584">
    <property type="entry name" value="Integrase_cat-core"/>
</dbReference>
<accession>A0A3E4GPD7</accession>
<gene>
    <name evidence="3" type="ORF">DXD67_09740</name>
</gene>
<dbReference type="NCBIfam" id="NF033563">
    <property type="entry name" value="transpos_IS30"/>
    <property type="match status" value="1"/>
</dbReference>
<protein>
    <submittedName>
        <fullName evidence="3">IS30 family transposase</fullName>
    </submittedName>
</protein>
<dbReference type="AlphaFoldDB" id="A0A3E4GPD7"/>
<organism evidence="3 4">
    <name type="scientific">Coprococcus comes</name>
    <dbReference type="NCBI Taxonomy" id="410072"/>
    <lineage>
        <taxon>Bacteria</taxon>
        <taxon>Bacillati</taxon>
        <taxon>Bacillota</taxon>
        <taxon>Clostridia</taxon>
        <taxon>Lachnospirales</taxon>
        <taxon>Lachnospiraceae</taxon>
        <taxon>Coprococcus</taxon>
    </lineage>
</organism>
<keyword evidence="1" id="KW-0233">DNA recombination</keyword>
<evidence type="ECO:0000313" key="4">
    <source>
        <dbReference type="Proteomes" id="UP000260655"/>
    </source>
</evidence>
<sequence length="452" mass="52334">MYLQLIACLCRLEIIMKNKGNQKHLTFEQRVDIEKGLTENKSFTEIGRIIGKNPSTISKEVRLHAHTKERPDSGYTHPPCIHRKNCKVTCLCDKMCGIHCKFCRKPSFRCTDICPAYETAECEKLNKPPYVCNGCGKKTHCLMPRKFYSSKYAHDEYRSVLVDCRVGINQTPESIQSMNDLLVPLIKEKHQSIGHIYATHAEELGCSRRTFYSYINDCVFDVRNGDLRRSVRYKKRKKPTQTSAKDRSYRQGHNYENFQNYMKDHPDINVVEMDCVEGMKGESCALLTFTFRNCNLMLMFLLEYQDQECVLEVFVWLETVLGQDAFKKLFPVILTDGGSEFSAREEMEEFCDGSKSTTVFYCDPYSFWQKGACEKNHEYIRYIRPKGSSFADLNDEKVRLMMNHINNEKRDSLNGHSPYELSLLLLDNKLHKALGLKAIAPDDVMLSPKLIK</sequence>